<reference evidence="1" key="1">
    <citation type="journal article" date="2012" name="Nat. Genet.">
        <title>Whole-genome sequence of Schistosoma haematobium.</title>
        <authorList>
            <person name="Young N.D."/>
            <person name="Jex A.R."/>
            <person name="Li B."/>
            <person name="Liu S."/>
            <person name="Yang L."/>
            <person name="Xiong Z."/>
            <person name="Li Y."/>
            <person name="Cantacessi C."/>
            <person name="Hall R.S."/>
            <person name="Xu X."/>
            <person name="Chen F."/>
            <person name="Wu X."/>
            <person name="Zerlotini A."/>
            <person name="Oliveira G."/>
            <person name="Hofmann A."/>
            <person name="Zhang G."/>
            <person name="Fang X."/>
            <person name="Kang Y."/>
            <person name="Campbell B.E."/>
            <person name="Loukas A."/>
            <person name="Ranganathan S."/>
            <person name="Rollinson D."/>
            <person name="Rinaldi G."/>
            <person name="Brindley P.J."/>
            <person name="Yang H."/>
            <person name="Wang J."/>
            <person name="Wang J."/>
            <person name="Gasser R.B."/>
        </authorList>
    </citation>
    <scope>NUCLEOTIDE SEQUENCE [LARGE SCALE GENOMIC DNA]</scope>
</reference>
<dbReference type="InterPro" id="IPR002048">
    <property type="entry name" value="EF_hand_dom"/>
</dbReference>
<accession>A0A094ZGT4</accession>
<name>A0A094ZGT4_SCHHA</name>
<dbReference type="CDD" id="cd00051">
    <property type="entry name" value="EFh"/>
    <property type="match status" value="1"/>
</dbReference>
<organism evidence="1">
    <name type="scientific">Schistosoma haematobium</name>
    <name type="common">Blood fluke</name>
    <dbReference type="NCBI Taxonomy" id="6185"/>
    <lineage>
        <taxon>Eukaryota</taxon>
        <taxon>Metazoa</taxon>
        <taxon>Spiralia</taxon>
        <taxon>Lophotrochozoa</taxon>
        <taxon>Platyhelminthes</taxon>
        <taxon>Trematoda</taxon>
        <taxon>Digenea</taxon>
        <taxon>Strigeidida</taxon>
        <taxon>Schistosomatoidea</taxon>
        <taxon>Schistosomatidae</taxon>
        <taxon>Schistosoma</taxon>
    </lineage>
</organism>
<evidence type="ECO:0000313" key="1">
    <source>
        <dbReference type="EMBL" id="KGB32074.1"/>
    </source>
</evidence>
<dbReference type="AlphaFoldDB" id="A0A094ZGT4"/>
<dbReference type="OrthoDB" id="120976at2759"/>
<gene>
    <name evidence="1" type="ORF">MS3_00183</name>
</gene>
<dbReference type="SUPFAM" id="SSF47473">
    <property type="entry name" value="EF-hand"/>
    <property type="match status" value="1"/>
</dbReference>
<feature type="non-terminal residue" evidence="1">
    <location>
        <position position="70"/>
    </location>
</feature>
<dbReference type="Gene3D" id="1.10.238.10">
    <property type="entry name" value="EF-hand"/>
    <property type="match status" value="1"/>
</dbReference>
<dbReference type="PROSITE" id="PS50222">
    <property type="entry name" value="EF_HAND_2"/>
    <property type="match status" value="1"/>
</dbReference>
<proteinExistence type="predicted"/>
<dbReference type="EMBL" id="KL250491">
    <property type="protein sequence ID" value="KGB32074.1"/>
    <property type="molecule type" value="Genomic_DNA"/>
</dbReference>
<dbReference type="SMR" id="A0A094ZGT4"/>
<dbReference type="PROSITE" id="PS00018">
    <property type="entry name" value="EF_HAND_1"/>
    <property type="match status" value="1"/>
</dbReference>
<dbReference type="InterPro" id="IPR018247">
    <property type="entry name" value="EF_Hand_1_Ca_BS"/>
</dbReference>
<dbReference type="InterPro" id="IPR011992">
    <property type="entry name" value="EF-hand-dom_pair"/>
</dbReference>
<protein>
    <submittedName>
        <fullName evidence="1">Uncharacterized protein</fullName>
    </submittedName>
</protein>
<dbReference type="Pfam" id="PF13499">
    <property type="entry name" value="EF-hand_7"/>
    <property type="match status" value="1"/>
</dbReference>
<sequence>MMSMEEIRALFDYADTDKSGKLSSKEVKRILELNSNRKLSESVVQKFMEKYDQDGDEEWSIDELVQFFSS</sequence>
<dbReference type="GO" id="GO:0005509">
    <property type="term" value="F:calcium ion binding"/>
    <property type="evidence" value="ECO:0007669"/>
    <property type="project" value="InterPro"/>
</dbReference>